<dbReference type="InterPro" id="IPR009075">
    <property type="entry name" value="AcylCo_DH/oxidase_C"/>
</dbReference>
<evidence type="ECO:0000259" key="6">
    <source>
        <dbReference type="Pfam" id="PF00441"/>
    </source>
</evidence>
<dbReference type="Pfam" id="PF00441">
    <property type="entry name" value="Acyl-CoA_dh_1"/>
    <property type="match status" value="1"/>
</dbReference>
<keyword evidence="4" id="KW-0274">FAD</keyword>
<dbReference type="Pfam" id="PF02771">
    <property type="entry name" value="Acyl-CoA_dh_N"/>
    <property type="match status" value="1"/>
</dbReference>
<dbReference type="PANTHER" id="PTHR43884">
    <property type="entry name" value="ACYL-COA DEHYDROGENASE"/>
    <property type="match status" value="1"/>
</dbReference>
<protein>
    <submittedName>
        <fullName evidence="8">Acyl-CoA dehydrogenase family protein</fullName>
    </submittedName>
</protein>
<accession>A0ABP9PEH0</accession>
<dbReference type="CDD" id="cd00567">
    <property type="entry name" value="ACAD"/>
    <property type="match status" value="1"/>
</dbReference>
<keyword evidence="9" id="KW-1185">Reference proteome</keyword>
<evidence type="ECO:0000313" key="8">
    <source>
        <dbReference type="EMBL" id="GAA5145283.1"/>
    </source>
</evidence>
<evidence type="ECO:0000259" key="7">
    <source>
        <dbReference type="Pfam" id="PF02771"/>
    </source>
</evidence>
<evidence type="ECO:0000256" key="5">
    <source>
        <dbReference type="ARBA" id="ARBA00023002"/>
    </source>
</evidence>
<dbReference type="InterPro" id="IPR046373">
    <property type="entry name" value="Acyl-CoA_Oxase/DH_mid-dom_sf"/>
</dbReference>
<dbReference type="EMBL" id="BAABJP010000001">
    <property type="protein sequence ID" value="GAA5145283.1"/>
    <property type="molecule type" value="Genomic_DNA"/>
</dbReference>
<dbReference type="PANTHER" id="PTHR43884:SF20">
    <property type="entry name" value="ACYL-COA DEHYDROGENASE FADE28"/>
    <property type="match status" value="1"/>
</dbReference>
<keyword evidence="3" id="KW-0285">Flavoprotein</keyword>
<keyword evidence="5" id="KW-0560">Oxidoreductase</keyword>
<dbReference type="SUPFAM" id="SSF47203">
    <property type="entry name" value="Acyl-CoA dehydrogenase C-terminal domain-like"/>
    <property type="match status" value="1"/>
</dbReference>
<dbReference type="SUPFAM" id="SSF56645">
    <property type="entry name" value="Acyl-CoA dehydrogenase NM domain-like"/>
    <property type="match status" value="1"/>
</dbReference>
<dbReference type="InterPro" id="IPR013786">
    <property type="entry name" value="AcylCoA_DH/ox_N"/>
</dbReference>
<comment type="caution">
    <text evidence="8">The sequence shown here is derived from an EMBL/GenBank/DDBJ whole genome shotgun (WGS) entry which is preliminary data.</text>
</comment>
<evidence type="ECO:0000256" key="3">
    <source>
        <dbReference type="ARBA" id="ARBA00022630"/>
    </source>
</evidence>
<feature type="domain" description="Acyl-CoA dehydrogenase/oxidase N-terminal" evidence="7">
    <location>
        <begin position="6"/>
        <end position="96"/>
    </location>
</feature>
<dbReference type="RefSeq" id="WP_185058572.1">
    <property type="nucleotide sequence ID" value="NZ_BAABJP010000001.1"/>
</dbReference>
<sequence length="351" mass="35959">MDLNLTEEQRLIADTARELLTARAGVAGTRALGDDPAGYSAELWKELVELGWCEAEFTEACLIIEQLGAARVPSPYPAALGCVAPVLAAFGTAEQAALVGEGRVLSYAFTPPGGELATLSGGLLLRGAAEFVPFGGSASDVLVVAVGPGDGERTAVLVDATAAGVARTPLAAVGDDRPCHLTFADVAVPAGRVVGGIGKGAAVAGSLALHGAAATCAEMVGGAQRVLDLTVDYAGTRAQFGRPIGSFQAVQHHCANMTIDVLGARYLAYEAIWRVASGDAGAELTVAAAKAWCSDAYQRVCDLGHQVHGAIGFTEEHDLHLYLRHATATALAFGDGDEQTDRVADAIGLPQ</sequence>
<reference evidence="9" key="1">
    <citation type="journal article" date="2019" name="Int. J. Syst. Evol. Microbiol.">
        <title>The Global Catalogue of Microorganisms (GCM) 10K type strain sequencing project: providing services to taxonomists for standard genome sequencing and annotation.</title>
        <authorList>
            <consortium name="The Broad Institute Genomics Platform"/>
            <consortium name="The Broad Institute Genome Sequencing Center for Infectious Disease"/>
            <person name="Wu L."/>
            <person name="Ma J."/>
        </authorList>
    </citation>
    <scope>NUCLEOTIDE SEQUENCE [LARGE SCALE GENOMIC DNA]</scope>
    <source>
        <strain evidence="9">JCM 18303</strain>
    </source>
</reference>
<evidence type="ECO:0000256" key="4">
    <source>
        <dbReference type="ARBA" id="ARBA00022827"/>
    </source>
</evidence>
<gene>
    <name evidence="8" type="ORF">GCM10023321_02930</name>
</gene>
<dbReference type="Gene3D" id="2.40.110.10">
    <property type="entry name" value="Butyryl-CoA Dehydrogenase, subunit A, domain 2"/>
    <property type="match status" value="1"/>
</dbReference>
<dbReference type="InterPro" id="IPR036250">
    <property type="entry name" value="AcylCo_DH-like_C"/>
</dbReference>
<evidence type="ECO:0000256" key="2">
    <source>
        <dbReference type="ARBA" id="ARBA00009347"/>
    </source>
</evidence>
<comment type="cofactor">
    <cofactor evidence="1">
        <name>FAD</name>
        <dbReference type="ChEBI" id="CHEBI:57692"/>
    </cofactor>
</comment>
<organism evidence="8 9">
    <name type="scientific">Pseudonocardia eucalypti</name>
    <dbReference type="NCBI Taxonomy" id="648755"/>
    <lineage>
        <taxon>Bacteria</taxon>
        <taxon>Bacillati</taxon>
        <taxon>Actinomycetota</taxon>
        <taxon>Actinomycetes</taxon>
        <taxon>Pseudonocardiales</taxon>
        <taxon>Pseudonocardiaceae</taxon>
        <taxon>Pseudonocardia</taxon>
    </lineage>
</organism>
<name>A0ABP9PEH0_9PSEU</name>
<dbReference type="InterPro" id="IPR009100">
    <property type="entry name" value="AcylCoA_DH/oxidase_NM_dom_sf"/>
</dbReference>
<feature type="domain" description="Acyl-CoA dehydrogenase/oxidase C-terminal" evidence="6">
    <location>
        <begin position="198"/>
        <end position="347"/>
    </location>
</feature>
<evidence type="ECO:0000256" key="1">
    <source>
        <dbReference type="ARBA" id="ARBA00001974"/>
    </source>
</evidence>
<dbReference type="Gene3D" id="1.10.540.10">
    <property type="entry name" value="Acyl-CoA dehydrogenase/oxidase, N-terminal domain"/>
    <property type="match status" value="1"/>
</dbReference>
<dbReference type="Proteomes" id="UP001428817">
    <property type="component" value="Unassembled WGS sequence"/>
</dbReference>
<dbReference type="Gene3D" id="1.20.140.10">
    <property type="entry name" value="Butyryl-CoA Dehydrogenase, subunit A, domain 3"/>
    <property type="match status" value="1"/>
</dbReference>
<proteinExistence type="inferred from homology"/>
<dbReference type="InterPro" id="IPR037069">
    <property type="entry name" value="AcylCoA_DH/ox_N_sf"/>
</dbReference>
<evidence type="ECO:0000313" key="9">
    <source>
        <dbReference type="Proteomes" id="UP001428817"/>
    </source>
</evidence>
<comment type="similarity">
    <text evidence="2">Belongs to the acyl-CoA dehydrogenase family.</text>
</comment>